<evidence type="ECO:0000313" key="2">
    <source>
        <dbReference type="EMBL" id="RCK22995.1"/>
    </source>
</evidence>
<accession>A0A367VCQ7</accession>
<gene>
    <name evidence="2" type="ORF">TH6_08055</name>
</gene>
<dbReference type="Proteomes" id="UP000253061">
    <property type="component" value="Unassembled WGS sequence"/>
</dbReference>
<organism evidence="2 3">
    <name type="scientific">Thalassospira profundimaris</name>
    <dbReference type="NCBI Taxonomy" id="502049"/>
    <lineage>
        <taxon>Bacteria</taxon>
        <taxon>Pseudomonadati</taxon>
        <taxon>Pseudomonadota</taxon>
        <taxon>Alphaproteobacteria</taxon>
        <taxon>Rhodospirillales</taxon>
        <taxon>Thalassospiraceae</taxon>
        <taxon>Thalassospira</taxon>
    </lineage>
</organism>
<comment type="caution">
    <text evidence="2">The sequence shown here is derived from an EMBL/GenBank/DDBJ whole genome shotgun (WGS) entry which is preliminary data.</text>
</comment>
<protein>
    <submittedName>
        <fullName evidence="2">Uncharacterized protein</fullName>
    </submittedName>
</protein>
<dbReference type="AlphaFoldDB" id="A0A367VCQ7"/>
<sequence>MIAPVHNAQTVSQVGQYGRLAPAGARGLATVDRDSQVEASSQNYTYDPDDDGILFNAYVDGKDKRQSGQGNSGEKSDQRTEQRNLSAARRASDREGAVDLESEIDFASLLDPSIPFDLSVNSGTSFYQVVNAVTHGVGVRGTHLDATV</sequence>
<evidence type="ECO:0000313" key="3">
    <source>
        <dbReference type="Proteomes" id="UP000253061"/>
    </source>
</evidence>
<proteinExistence type="predicted"/>
<dbReference type="EMBL" id="JPWB01000003">
    <property type="protein sequence ID" value="RCK22995.1"/>
    <property type="molecule type" value="Genomic_DNA"/>
</dbReference>
<evidence type="ECO:0000256" key="1">
    <source>
        <dbReference type="SAM" id="MobiDB-lite"/>
    </source>
</evidence>
<dbReference type="RefSeq" id="WP_062955329.1">
    <property type="nucleotide sequence ID" value="NZ_JPWB01000003.1"/>
</dbReference>
<reference evidence="2 3" key="1">
    <citation type="submission" date="2014-07" db="EMBL/GenBank/DDBJ databases">
        <title>Draft genome sequence of Thalassospira profundimaris R8-17.</title>
        <authorList>
            <person name="Lai Q."/>
            <person name="Shao Z."/>
        </authorList>
    </citation>
    <scope>NUCLEOTIDE SEQUENCE [LARGE SCALE GENOMIC DNA]</scope>
    <source>
        <strain evidence="2 3">R8-17</strain>
    </source>
</reference>
<feature type="region of interest" description="Disordered" evidence="1">
    <location>
        <begin position="31"/>
        <end position="97"/>
    </location>
</feature>
<name>A0A367VCQ7_9PROT</name>